<dbReference type="Proteomes" id="UP000078550">
    <property type="component" value="Unassembled WGS sequence"/>
</dbReference>
<accession>A0A1A8Z5E5</accession>
<name>A0A1A8Z5E5_PLAOA</name>
<gene>
    <name evidence="1" type="ORF">POVWA2_037010</name>
</gene>
<organism evidence="1 2">
    <name type="scientific">Plasmodium ovale wallikeri</name>
    <dbReference type="NCBI Taxonomy" id="864142"/>
    <lineage>
        <taxon>Eukaryota</taxon>
        <taxon>Sar</taxon>
        <taxon>Alveolata</taxon>
        <taxon>Apicomplexa</taxon>
        <taxon>Aconoidasida</taxon>
        <taxon>Haemosporida</taxon>
        <taxon>Plasmodiidae</taxon>
        <taxon>Plasmodium</taxon>
        <taxon>Plasmodium (Plasmodium)</taxon>
    </lineage>
</organism>
<reference evidence="2" key="1">
    <citation type="submission" date="2016-05" db="EMBL/GenBank/DDBJ databases">
        <authorList>
            <person name="Naeem Raeece"/>
        </authorList>
    </citation>
    <scope>NUCLEOTIDE SEQUENCE [LARGE SCALE GENOMIC DNA]</scope>
</reference>
<proteinExistence type="predicted"/>
<protein>
    <submittedName>
        <fullName evidence="1">Uncharacterized protein</fullName>
    </submittedName>
</protein>
<evidence type="ECO:0000313" key="2">
    <source>
        <dbReference type="Proteomes" id="UP000078550"/>
    </source>
</evidence>
<sequence>MSFYVQPLFDKYMSLSKESKIMHAFAPLPCRFCKRAIEKKSIFRTQVKIGEFLSRSIGHVFAAVSPVWKKSVHPNDPK</sequence>
<dbReference type="AlphaFoldDB" id="A0A1A8Z5E5"/>
<dbReference type="EMBL" id="FLRE01000143">
    <property type="protein sequence ID" value="SBT39079.1"/>
    <property type="molecule type" value="Genomic_DNA"/>
</dbReference>
<evidence type="ECO:0000313" key="1">
    <source>
        <dbReference type="EMBL" id="SBT39079.1"/>
    </source>
</evidence>